<evidence type="ECO:0000259" key="10">
    <source>
        <dbReference type="PROSITE" id="PS50893"/>
    </source>
</evidence>
<dbReference type="Gene3D" id="3.40.50.300">
    <property type="entry name" value="P-loop containing nucleotide triphosphate hydrolases"/>
    <property type="match status" value="2"/>
</dbReference>
<dbReference type="InterPro" id="IPR050173">
    <property type="entry name" value="ABC_transporter_C-like"/>
</dbReference>
<dbReference type="Gene3D" id="1.20.1560.10">
    <property type="entry name" value="ABC transporter type 1, transmembrane domain"/>
    <property type="match status" value="1"/>
</dbReference>
<dbReference type="PROSITE" id="PS00211">
    <property type="entry name" value="ABC_TRANSPORTER_1"/>
    <property type="match status" value="2"/>
</dbReference>
<keyword evidence="5" id="KW-0547">Nucleotide-binding</keyword>
<evidence type="ECO:0000256" key="4">
    <source>
        <dbReference type="ARBA" id="ARBA00022737"/>
    </source>
</evidence>
<feature type="domain" description="ABC transmembrane type-1" evidence="11">
    <location>
        <begin position="228"/>
        <end position="522"/>
    </location>
</feature>
<keyword evidence="7 9" id="KW-1133">Transmembrane helix</keyword>
<dbReference type="GO" id="GO:0005524">
    <property type="term" value="F:ATP binding"/>
    <property type="evidence" value="ECO:0007669"/>
    <property type="project" value="UniProtKB-KW"/>
</dbReference>
<dbReference type="CDD" id="cd03244">
    <property type="entry name" value="ABCC_MRP_domain2"/>
    <property type="match status" value="1"/>
</dbReference>
<feature type="transmembrane region" description="Helical" evidence="9">
    <location>
        <begin position="465"/>
        <end position="487"/>
    </location>
</feature>
<name>A0A1B6FAV3_9HEMI</name>
<comment type="subcellular location">
    <subcellularLocation>
        <location evidence="1">Membrane</location>
        <topology evidence="1">Multi-pass membrane protein</topology>
    </subcellularLocation>
</comment>
<feature type="transmembrane region" description="Helical" evidence="9">
    <location>
        <begin position="381"/>
        <end position="399"/>
    </location>
</feature>
<dbReference type="GO" id="GO:0016020">
    <property type="term" value="C:membrane"/>
    <property type="evidence" value="ECO:0007669"/>
    <property type="project" value="UniProtKB-SubCell"/>
</dbReference>
<dbReference type="Pfam" id="PF00005">
    <property type="entry name" value="ABC_tran"/>
    <property type="match status" value="2"/>
</dbReference>
<dbReference type="CDD" id="cd03250">
    <property type="entry name" value="ABCC_MRP_domain1"/>
    <property type="match status" value="1"/>
</dbReference>
<dbReference type="PROSITE" id="PS50929">
    <property type="entry name" value="ABC_TM1F"/>
    <property type="match status" value="1"/>
</dbReference>
<keyword evidence="2" id="KW-0813">Transport</keyword>
<dbReference type="PROSITE" id="PS50893">
    <property type="entry name" value="ABC_TRANSPORTER_2"/>
    <property type="match status" value="2"/>
</dbReference>
<dbReference type="InterPro" id="IPR003439">
    <property type="entry name" value="ABC_transporter-like_ATP-bd"/>
</dbReference>
<dbReference type="SUPFAM" id="SSF90123">
    <property type="entry name" value="ABC transporter transmembrane region"/>
    <property type="match status" value="1"/>
</dbReference>
<dbReference type="Pfam" id="PF00664">
    <property type="entry name" value="ABC_membrane"/>
    <property type="match status" value="1"/>
</dbReference>
<dbReference type="GO" id="GO:0016887">
    <property type="term" value="F:ATP hydrolysis activity"/>
    <property type="evidence" value="ECO:0007669"/>
    <property type="project" value="InterPro"/>
</dbReference>
<feature type="transmembrane region" description="Helical" evidence="9">
    <location>
        <begin position="493"/>
        <end position="514"/>
    </location>
</feature>
<dbReference type="InterPro" id="IPR011527">
    <property type="entry name" value="ABC1_TM_dom"/>
</dbReference>
<dbReference type="AlphaFoldDB" id="A0A1B6FAV3"/>
<keyword evidence="8 9" id="KW-0472">Membrane</keyword>
<dbReference type="FunFam" id="1.20.1560.10:FF:000014">
    <property type="entry name" value="Multidrug resistance-associated protein member 4"/>
    <property type="match status" value="1"/>
</dbReference>
<sequence length="823" mass="92749">GFLHISGSLSYAAQEPWLFEGSVRQNILFGSPYNETRYRLVVRACALRTDFEQLPHGDQTLVGDRGVVLSGGQRARINMARAVYREADIYLLDDPLSAVDTHVSKHLFEQCISGFLKSKTVILVTHQLQFLASADHIVLLSDGKVKTQGSYQALKSSDTDFSKMIFDNKEEEEEESTKEGTFKRTVSQTETTKYEVVEEVEEMRTKGTVSSQVFRSYMTAGGHWASMVFLLFMFCLTQFIGSAGDYWLNYWVNLEEYVYHREPNATTLMPDYPFYLSQTWCIIVFTLLIGATIMVSLVRSFLFFYMCMRSSMWLHNTMFASITRATMRFFHTNPSGRILNRFTKDMGSVDELLPSSLLDVLQIGLVVIGIVGVLILVNAWLLIPTFIVACIFYFLRHFYLKTSRGVKRLEGVTRSPVVTHLNASLQGLTTIRAFSAEAVLEKEFDNHQDLHSSAFYIFIATARAFGYWLDIVCFLYIAMVTFSFLIIDSAWLGGSVGLAITQTVGLIGMFQWGMKQSAEVENFMTSVERILEYTKVDKEPPLESPQDKKPPPDWPTEGEVEFNHVIMSYDPSLPPVLKDVTFVIQPREKVGVVGRTGAGKSSLTAALFRFNSIKGKIIIDGFDVTNFGLHDLRSKLSVIPQEPVLFSGNVRKNLDPFDEYSDHKIWSALEEVELKEVIEDLPQGLNSKIVEGGANLSVGQRQLMCLARAIVRNNKILVLDEATANVDLQTDALIQKTIRRKFAECTVLTIAHRLNTVMDSDKILVMSNGCVVEYDHPHILLGNKHGYLYQMVQQLGRIAAESLHNIAALNYNQSSVLGRPKSS</sequence>
<feature type="domain" description="ABC transporter" evidence="10">
    <location>
        <begin position="3"/>
        <end position="167"/>
    </location>
</feature>
<dbReference type="SUPFAM" id="SSF52540">
    <property type="entry name" value="P-loop containing nucleoside triphosphate hydrolases"/>
    <property type="match status" value="2"/>
</dbReference>
<keyword evidence="4" id="KW-0677">Repeat</keyword>
<keyword evidence="3 9" id="KW-0812">Transmembrane</keyword>
<keyword evidence="6" id="KW-0067">ATP-binding</keyword>
<evidence type="ECO:0000256" key="6">
    <source>
        <dbReference type="ARBA" id="ARBA00022840"/>
    </source>
</evidence>
<feature type="transmembrane region" description="Helical" evidence="9">
    <location>
        <begin position="356"/>
        <end position="375"/>
    </location>
</feature>
<dbReference type="InterPro" id="IPR027417">
    <property type="entry name" value="P-loop_NTPase"/>
</dbReference>
<feature type="domain" description="ABC transporter" evidence="10">
    <location>
        <begin position="560"/>
        <end position="793"/>
    </location>
</feature>
<evidence type="ECO:0000256" key="2">
    <source>
        <dbReference type="ARBA" id="ARBA00022448"/>
    </source>
</evidence>
<evidence type="ECO:0000313" key="12">
    <source>
        <dbReference type="EMBL" id="JAS47053.1"/>
    </source>
</evidence>
<proteinExistence type="predicted"/>
<feature type="transmembrane region" description="Helical" evidence="9">
    <location>
        <begin position="224"/>
        <end position="244"/>
    </location>
</feature>
<dbReference type="InterPro" id="IPR017871">
    <property type="entry name" value="ABC_transporter-like_CS"/>
</dbReference>
<dbReference type="PANTHER" id="PTHR24223">
    <property type="entry name" value="ATP-BINDING CASSETTE SUB-FAMILY C"/>
    <property type="match status" value="1"/>
</dbReference>
<evidence type="ECO:0000256" key="9">
    <source>
        <dbReference type="SAM" id="Phobius"/>
    </source>
</evidence>
<organism evidence="12">
    <name type="scientific">Cuerna arida</name>
    <dbReference type="NCBI Taxonomy" id="1464854"/>
    <lineage>
        <taxon>Eukaryota</taxon>
        <taxon>Metazoa</taxon>
        <taxon>Ecdysozoa</taxon>
        <taxon>Arthropoda</taxon>
        <taxon>Hexapoda</taxon>
        <taxon>Insecta</taxon>
        <taxon>Pterygota</taxon>
        <taxon>Neoptera</taxon>
        <taxon>Paraneoptera</taxon>
        <taxon>Hemiptera</taxon>
        <taxon>Auchenorrhyncha</taxon>
        <taxon>Membracoidea</taxon>
        <taxon>Cicadellidae</taxon>
        <taxon>Cicadellinae</taxon>
        <taxon>Proconiini</taxon>
        <taxon>Cuerna</taxon>
    </lineage>
</organism>
<dbReference type="PANTHER" id="PTHR24223:SF448">
    <property type="entry name" value="FI20146P1-RELATED"/>
    <property type="match status" value="1"/>
</dbReference>
<dbReference type="InterPro" id="IPR036640">
    <property type="entry name" value="ABC1_TM_sf"/>
</dbReference>
<dbReference type="EMBL" id="GECZ01022716">
    <property type="protein sequence ID" value="JAS47053.1"/>
    <property type="molecule type" value="Transcribed_RNA"/>
</dbReference>
<gene>
    <name evidence="12" type="ORF">g.9355</name>
</gene>
<dbReference type="InterPro" id="IPR003593">
    <property type="entry name" value="AAA+_ATPase"/>
</dbReference>
<evidence type="ECO:0008006" key="13">
    <source>
        <dbReference type="Google" id="ProtNLM"/>
    </source>
</evidence>
<dbReference type="FunFam" id="3.40.50.300:FF:000973">
    <property type="entry name" value="Multidrug resistance-associated protein 4"/>
    <property type="match status" value="1"/>
</dbReference>
<evidence type="ECO:0000256" key="5">
    <source>
        <dbReference type="ARBA" id="ARBA00022741"/>
    </source>
</evidence>
<dbReference type="SMART" id="SM00382">
    <property type="entry name" value="AAA"/>
    <property type="match status" value="1"/>
</dbReference>
<feature type="transmembrane region" description="Helical" evidence="9">
    <location>
        <begin position="277"/>
        <end position="305"/>
    </location>
</feature>
<evidence type="ECO:0000256" key="8">
    <source>
        <dbReference type="ARBA" id="ARBA00023136"/>
    </source>
</evidence>
<dbReference type="FunFam" id="3.40.50.300:FF:000163">
    <property type="entry name" value="Multidrug resistance-associated protein member 4"/>
    <property type="match status" value="1"/>
</dbReference>
<protein>
    <recommendedName>
        <fullName evidence="13">Multidrug resistance-associated protein lethal(2)03659</fullName>
    </recommendedName>
</protein>
<evidence type="ECO:0000256" key="7">
    <source>
        <dbReference type="ARBA" id="ARBA00022989"/>
    </source>
</evidence>
<evidence type="ECO:0000259" key="11">
    <source>
        <dbReference type="PROSITE" id="PS50929"/>
    </source>
</evidence>
<evidence type="ECO:0000256" key="3">
    <source>
        <dbReference type="ARBA" id="ARBA00022692"/>
    </source>
</evidence>
<reference evidence="12" key="1">
    <citation type="submission" date="2015-11" db="EMBL/GenBank/DDBJ databases">
        <title>De novo transcriptome assembly of four potential Pierce s Disease insect vectors from Arizona vineyards.</title>
        <authorList>
            <person name="Tassone E.E."/>
        </authorList>
    </citation>
    <scope>NUCLEOTIDE SEQUENCE</scope>
</reference>
<accession>A0A1B6FAV3</accession>
<dbReference type="GO" id="GO:0140359">
    <property type="term" value="F:ABC-type transporter activity"/>
    <property type="evidence" value="ECO:0007669"/>
    <property type="project" value="InterPro"/>
</dbReference>
<feature type="non-terminal residue" evidence="12">
    <location>
        <position position="1"/>
    </location>
</feature>
<evidence type="ECO:0000256" key="1">
    <source>
        <dbReference type="ARBA" id="ARBA00004141"/>
    </source>
</evidence>